<keyword evidence="7" id="KW-0106">Calcium</keyword>
<protein>
    <recommendedName>
        <fullName evidence="12">C2 domain-containing protein</fullName>
    </recommendedName>
</protein>
<reference evidence="13" key="1">
    <citation type="journal article" date="2013" name="J. Plant Res.">
        <title>Effect of fungi and light on seed germination of three Opuntia species from semiarid lands of central Mexico.</title>
        <authorList>
            <person name="Delgado-Sanchez P."/>
            <person name="Jimenez-Bremont J.F."/>
            <person name="Guerrero-Gonzalez Mde L."/>
            <person name="Flores J."/>
        </authorList>
    </citation>
    <scope>NUCLEOTIDE SEQUENCE</scope>
    <source>
        <tissue evidence="13">Cladode</tissue>
    </source>
</reference>
<comment type="subcellular location">
    <subcellularLocation>
        <location evidence="2">Cell membrane</location>
    </subcellularLocation>
    <subcellularLocation>
        <location evidence="1">Nucleus</location>
    </subcellularLocation>
</comment>
<dbReference type="Gene3D" id="2.60.40.150">
    <property type="entry name" value="C2 domain"/>
    <property type="match status" value="1"/>
</dbReference>
<accession>A0A7C9D4Q9</accession>
<keyword evidence="3" id="KW-0343">GTPase activation</keyword>
<evidence type="ECO:0000256" key="6">
    <source>
        <dbReference type="ARBA" id="ARBA00022723"/>
    </source>
</evidence>
<dbReference type="SUPFAM" id="SSF49562">
    <property type="entry name" value="C2 domain (Calcium/lipid-binding domain, CaLB)"/>
    <property type="match status" value="1"/>
</dbReference>
<comment type="similarity">
    <text evidence="11">Belongs to the plant CAR protein family.</text>
</comment>
<dbReference type="InterPro" id="IPR044562">
    <property type="entry name" value="CAR1-11"/>
</dbReference>
<evidence type="ECO:0000256" key="8">
    <source>
        <dbReference type="ARBA" id="ARBA00023121"/>
    </source>
</evidence>
<dbReference type="GO" id="GO:0009738">
    <property type="term" value="P:abscisic acid-activated signaling pathway"/>
    <property type="evidence" value="ECO:0007669"/>
    <property type="project" value="UniProtKB-KW"/>
</dbReference>
<dbReference type="PROSITE" id="PS50004">
    <property type="entry name" value="C2"/>
    <property type="match status" value="1"/>
</dbReference>
<keyword evidence="9" id="KW-0472">Membrane</keyword>
<feature type="domain" description="C2" evidence="12">
    <location>
        <begin position="1"/>
        <end position="106"/>
    </location>
</feature>
<keyword evidence="10" id="KW-0539">Nucleus</keyword>
<reference evidence="13" key="2">
    <citation type="submission" date="2020-07" db="EMBL/GenBank/DDBJ databases">
        <authorList>
            <person name="Vera ALvarez R."/>
            <person name="Arias-Moreno D.M."/>
            <person name="Jimenez-Jacinto V."/>
            <person name="Jimenez-Bremont J.F."/>
            <person name="Swaminathan K."/>
            <person name="Moose S.P."/>
            <person name="Guerrero-Gonzalez M.L."/>
            <person name="Marino-Ramirez L."/>
            <person name="Landsman D."/>
            <person name="Rodriguez-Kessler M."/>
            <person name="Delgado-Sanchez P."/>
        </authorList>
    </citation>
    <scope>NUCLEOTIDE SEQUENCE</scope>
    <source>
        <tissue evidence="13">Cladode</tissue>
    </source>
</reference>
<evidence type="ECO:0000256" key="3">
    <source>
        <dbReference type="ARBA" id="ARBA00022468"/>
    </source>
</evidence>
<proteinExistence type="inferred from homology"/>
<evidence type="ECO:0000256" key="5">
    <source>
        <dbReference type="ARBA" id="ARBA00022682"/>
    </source>
</evidence>
<evidence type="ECO:0000313" key="13">
    <source>
        <dbReference type="EMBL" id="MBA4633821.1"/>
    </source>
</evidence>
<dbReference type="GO" id="GO:0046872">
    <property type="term" value="F:metal ion binding"/>
    <property type="evidence" value="ECO:0007669"/>
    <property type="project" value="UniProtKB-KW"/>
</dbReference>
<dbReference type="InterPro" id="IPR035892">
    <property type="entry name" value="C2_domain_sf"/>
</dbReference>
<dbReference type="SMART" id="SM00239">
    <property type="entry name" value="C2"/>
    <property type="match status" value="1"/>
</dbReference>
<sequence length="167" mass="18405">MDKLIGVLKIKVIKGINLVVMDTTSSDPHVIITMGSQKVKTRTVKNNCNPVWNDEVSLAVDDLDAPIKLSVFDQDTFTGDDHMGDADIDIKPYIEYLRAGLADLPEGHVVHKVTPNRANCLAEESPIIWKNGKLVQDMILRLKNAATGEVEIQLEWVNVRGCEGLGS</sequence>
<dbReference type="GO" id="GO:0005886">
    <property type="term" value="C:plasma membrane"/>
    <property type="evidence" value="ECO:0007669"/>
    <property type="project" value="UniProtKB-SubCell"/>
</dbReference>
<evidence type="ECO:0000256" key="2">
    <source>
        <dbReference type="ARBA" id="ARBA00004236"/>
    </source>
</evidence>
<keyword evidence="5" id="KW-0938">Abscisic acid signaling pathway</keyword>
<dbReference type="InterPro" id="IPR000008">
    <property type="entry name" value="C2_dom"/>
</dbReference>
<evidence type="ECO:0000256" key="9">
    <source>
        <dbReference type="ARBA" id="ARBA00023136"/>
    </source>
</evidence>
<dbReference type="EMBL" id="GISG01088510">
    <property type="protein sequence ID" value="MBA4633821.1"/>
    <property type="molecule type" value="Transcribed_RNA"/>
</dbReference>
<dbReference type="GO" id="GO:0008289">
    <property type="term" value="F:lipid binding"/>
    <property type="evidence" value="ECO:0007669"/>
    <property type="project" value="UniProtKB-KW"/>
</dbReference>
<organism evidence="13">
    <name type="scientific">Opuntia streptacantha</name>
    <name type="common">Prickly pear cactus</name>
    <name type="synonym">Opuntia cardona</name>
    <dbReference type="NCBI Taxonomy" id="393608"/>
    <lineage>
        <taxon>Eukaryota</taxon>
        <taxon>Viridiplantae</taxon>
        <taxon>Streptophyta</taxon>
        <taxon>Embryophyta</taxon>
        <taxon>Tracheophyta</taxon>
        <taxon>Spermatophyta</taxon>
        <taxon>Magnoliopsida</taxon>
        <taxon>eudicotyledons</taxon>
        <taxon>Gunneridae</taxon>
        <taxon>Pentapetalae</taxon>
        <taxon>Caryophyllales</taxon>
        <taxon>Cactineae</taxon>
        <taxon>Cactaceae</taxon>
        <taxon>Opuntioideae</taxon>
        <taxon>Opuntia</taxon>
    </lineage>
</organism>
<dbReference type="AlphaFoldDB" id="A0A7C9D4Q9"/>
<dbReference type="PANTHER" id="PTHR45933">
    <property type="entry name" value="PROTEIN C2-DOMAIN ABA-RELATED 4"/>
    <property type="match status" value="1"/>
</dbReference>
<dbReference type="GO" id="GO:0005096">
    <property type="term" value="F:GTPase activator activity"/>
    <property type="evidence" value="ECO:0007669"/>
    <property type="project" value="UniProtKB-KW"/>
</dbReference>
<evidence type="ECO:0000259" key="12">
    <source>
        <dbReference type="PROSITE" id="PS50004"/>
    </source>
</evidence>
<evidence type="ECO:0000256" key="10">
    <source>
        <dbReference type="ARBA" id="ARBA00023242"/>
    </source>
</evidence>
<evidence type="ECO:0000256" key="1">
    <source>
        <dbReference type="ARBA" id="ARBA00004123"/>
    </source>
</evidence>
<name>A0A7C9D4Q9_OPUST</name>
<evidence type="ECO:0000256" key="11">
    <source>
        <dbReference type="ARBA" id="ARBA00024037"/>
    </source>
</evidence>
<dbReference type="PANTHER" id="PTHR45933:SF12">
    <property type="entry name" value="PROTEIN C2-DOMAIN ABA-RELATED 9"/>
    <property type="match status" value="1"/>
</dbReference>
<keyword evidence="6" id="KW-0479">Metal-binding</keyword>
<evidence type="ECO:0000256" key="7">
    <source>
        <dbReference type="ARBA" id="ARBA00022837"/>
    </source>
</evidence>
<keyword evidence="8" id="KW-0446">Lipid-binding</keyword>
<dbReference type="Pfam" id="PF00168">
    <property type="entry name" value="C2"/>
    <property type="match status" value="1"/>
</dbReference>
<keyword evidence="4" id="KW-1003">Cell membrane</keyword>
<evidence type="ECO:0000256" key="4">
    <source>
        <dbReference type="ARBA" id="ARBA00022475"/>
    </source>
</evidence>
<dbReference type="GO" id="GO:0005634">
    <property type="term" value="C:nucleus"/>
    <property type="evidence" value="ECO:0007669"/>
    <property type="project" value="UniProtKB-SubCell"/>
</dbReference>